<comment type="caution">
    <text evidence="2">The sequence shown here is derived from an EMBL/GenBank/DDBJ whole genome shotgun (WGS) entry which is preliminary data.</text>
</comment>
<evidence type="ECO:0000259" key="1">
    <source>
        <dbReference type="Pfam" id="PF13472"/>
    </source>
</evidence>
<dbReference type="RefSeq" id="WP_097783034.1">
    <property type="nucleotide sequence ID" value="NZ_NMTV01000042.1"/>
</dbReference>
<dbReference type="EMBL" id="NMTV01000042">
    <property type="protein sequence ID" value="PDX72741.1"/>
    <property type="molecule type" value="Genomic_DNA"/>
</dbReference>
<protein>
    <submittedName>
        <fullName evidence="2">Lysophospholipase</fullName>
    </submittedName>
</protein>
<dbReference type="Gene3D" id="3.40.50.1110">
    <property type="entry name" value="SGNH hydrolase"/>
    <property type="match status" value="1"/>
</dbReference>
<gene>
    <name evidence="2" type="ORF">CGS55_06695</name>
</gene>
<dbReference type="InterPro" id="IPR013830">
    <property type="entry name" value="SGNH_hydro"/>
</dbReference>
<dbReference type="PANTHER" id="PTHR30383">
    <property type="entry name" value="THIOESTERASE 1/PROTEASE 1/LYSOPHOSPHOLIPASE L1"/>
    <property type="match status" value="1"/>
</dbReference>
<dbReference type="InterPro" id="IPR036514">
    <property type="entry name" value="SGNH_hydro_sf"/>
</dbReference>
<dbReference type="Proteomes" id="UP000219901">
    <property type="component" value="Unassembled WGS sequence"/>
</dbReference>
<dbReference type="GO" id="GO:0004622">
    <property type="term" value="F:phosphatidylcholine lysophospholipase activity"/>
    <property type="evidence" value="ECO:0007669"/>
    <property type="project" value="TreeGrafter"/>
</dbReference>
<dbReference type="CDD" id="cd00229">
    <property type="entry name" value="SGNH_hydrolase"/>
    <property type="match status" value="1"/>
</dbReference>
<dbReference type="SUPFAM" id="SSF52266">
    <property type="entry name" value="SGNH hydrolase"/>
    <property type="match status" value="1"/>
</dbReference>
<dbReference type="AlphaFoldDB" id="A0A2A7A0Q4"/>
<accession>A0A2A7A0Q4</accession>
<reference evidence="2 3" key="1">
    <citation type="journal article" date="2017" name="Front. Microbiol.">
        <title>New Insights into the Diversity of the Genus Faecalibacterium.</title>
        <authorList>
            <person name="Benevides L."/>
            <person name="Burman S."/>
            <person name="Martin R."/>
            <person name="Robert V."/>
            <person name="Thomas M."/>
            <person name="Miquel S."/>
            <person name="Chain F."/>
            <person name="Sokol H."/>
            <person name="Bermudez-Humaran L.G."/>
            <person name="Morrison M."/>
            <person name="Langella P."/>
            <person name="Azevedo V.A."/>
            <person name="Chatel J.M."/>
            <person name="Soares S."/>
        </authorList>
    </citation>
    <scope>NUCLEOTIDE SEQUENCE [LARGE SCALE GENOMIC DNA]</scope>
    <source>
        <strain evidence="2 3">CNCM I 4546</strain>
    </source>
</reference>
<feature type="domain" description="SGNH hydrolase-type esterase" evidence="1">
    <location>
        <begin position="22"/>
        <end position="212"/>
    </location>
</feature>
<evidence type="ECO:0000313" key="2">
    <source>
        <dbReference type="EMBL" id="PDX72741.1"/>
    </source>
</evidence>
<proteinExistence type="predicted"/>
<dbReference type="Pfam" id="PF13472">
    <property type="entry name" value="Lipase_GDSL_2"/>
    <property type="match status" value="1"/>
</dbReference>
<name>A0A2A7A0Q4_9FIRM</name>
<dbReference type="InterPro" id="IPR051532">
    <property type="entry name" value="Ester_Hydrolysis_Enzymes"/>
</dbReference>
<organism evidence="2 3">
    <name type="scientific">Faecalibacterium prausnitzii</name>
    <dbReference type="NCBI Taxonomy" id="853"/>
    <lineage>
        <taxon>Bacteria</taxon>
        <taxon>Bacillati</taxon>
        <taxon>Bacillota</taxon>
        <taxon>Clostridia</taxon>
        <taxon>Eubacteriales</taxon>
        <taxon>Oscillospiraceae</taxon>
        <taxon>Faecalibacterium</taxon>
    </lineage>
</organism>
<sequence length="225" mass="23819">MEVFDINGQIISPLAGKTLYVAGDSIAYGKGSAGGYGKCIADKYGMTLTNEAVDGATLTPNITDKVYGGTRGCISTVVTNSTALAKADYILLEGGVNDAWNNAPVGTLTDGFAAAYDETTMTGALEKMLDDLAKNHSDKRVAYVFPHGGMFGSSENWYKTYKPAILAALKKWGVPYIDIAETTPPMGGSGISELGDKYTSDGTHPNAAGYERFYTEPIAALLKRL</sequence>
<evidence type="ECO:0000313" key="3">
    <source>
        <dbReference type="Proteomes" id="UP000219901"/>
    </source>
</evidence>
<dbReference type="PANTHER" id="PTHR30383:SF5">
    <property type="entry name" value="SGNH HYDROLASE-TYPE ESTERASE DOMAIN-CONTAINING PROTEIN"/>
    <property type="match status" value="1"/>
</dbReference>